<accession>A0ABT8QXN8</accession>
<sequence>MSNILIDRTPQVIAAEINSIKDQTGKMLLYSAIEIGRRLTEAKSVVNHGEWLEWLENTVSYSKSTAENLMRIFKEYGAKLPGNQDGSSNSQTFGNLSYSQAVILLGIPEDERETFISENNVSNMSARELKQAVQEKDQALNEKADLQKALDEQTGVVTKIASERDELKKQASSLKSVVNSNNATIQTLQKQLDTAKKGDVSAEKIATLEKDLKAARVRLSANKVGFYCNSLSKQAKELLQEMNRLGPADPDAYQNYKAEIGKIAGTLTEGL</sequence>
<dbReference type="Pfam" id="PF11300">
    <property type="entry name" value="DUF3102"/>
    <property type="match status" value="1"/>
</dbReference>
<feature type="coiled-coil region" evidence="1">
    <location>
        <begin position="126"/>
        <end position="156"/>
    </location>
</feature>
<dbReference type="InterPro" id="IPR021451">
    <property type="entry name" value="DUF3102"/>
</dbReference>
<evidence type="ECO:0000256" key="1">
    <source>
        <dbReference type="SAM" id="Coils"/>
    </source>
</evidence>
<evidence type="ECO:0000313" key="3">
    <source>
        <dbReference type="Proteomes" id="UP001176021"/>
    </source>
</evidence>
<organism evidence="2 3">
    <name type="scientific">Desulfosporosinus nitroreducens</name>
    <dbReference type="NCBI Taxonomy" id="2018668"/>
    <lineage>
        <taxon>Bacteria</taxon>
        <taxon>Bacillati</taxon>
        <taxon>Bacillota</taxon>
        <taxon>Clostridia</taxon>
        <taxon>Eubacteriales</taxon>
        <taxon>Desulfitobacteriaceae</taxon>
        <taxon>Desulfosporosinus</taxon>
    </lineage>
</organism>
<dbReference type="EMBL" id="JAMJEV010000016">
    <property type="protein sequence ID" value="MDO0824641.1"/>
    <property type="molecule type" value="Genomic_DNA"/>
</dbReference>
<name>A0ABT8QXN8_9FIRM</name>
<dbReference type="Proteomes" id="UP001176021">
    <property type="component" value="Unassembled WGS sequence"/>
</dbReference>
<proteinExistence type="predicted"/>
<evidence type="ECO:0000313" key="2">
    <source>
        <dbReference type="EMBL" id="MDO0824641.1"/>
    </source>
</evidence>
<reference evidence="2" key="1">
    <citation type="submission" date="2022-05" db="EMBL/GenBank/DDBJ databases">
        <title>Expanded diversity of anoxic marine methylotrophy in a Black Sea sulfate reducing microorganism.</title>
        <authorList>
            <person name="Fischer P.Q."/>
            <person name="Stams A.J.M."/>
            <person name="Villanueva L."/>
            <person name="Sousa D.Z."/>
        </authorList>
    </citation>
    <scope>NUCLEOTIDE SEQUENCE</scope>
    <source>
        <strain evidence="2">P130</strain>
    </source>
</reference>
<protein>
    <submittedName>
        <fullName evidence="2">DUF3102 domain-containing protein</fullName>
    </submittedName>
</protein>
<keyword evidence="1" id="KW-0175">Coiled coil</keyword>
<comment type="caution">
    <text evidence="2">The sequence shown here is derived from an EMBL/GenBank/DDBJ whole genome shotgun (WGS) entry which is preliminary data.</text>
</comment>
<keyword evidence="3" id="KW-1185">Reference proteome</keyword>
<gene>
    <name evidence="2" type="ORF">M8H41_17540</name>
</gene>
<dbReference type="RefSeq" id="WP_252469765.1">
    <property type="nucleotide sequence ID" value="NZ_JAMHFY010000011.1"/>
</dbReference>